<gene>
    <name evidence="5" type="ORF">CYBJADRAFT_184719</name>
</gene>
<dbReference type="GeneID" id="30991539"/>
<protein>
    <submittedName>
        <fullName evidence="5">Uncharacterized protein</fullName>
    </submittedName>
</protein>
<dbReference type="AlphaFoldDB" id="A0A1E4S2G9"/>
<name>A0A1E4S2G9_CYBJN</name>
<evidence type="ECO:0000256" key="3">
    <source>
        <dbReference type="ARBA" id="ARBA00043970"/>
    </source>
</evidence>
<evidence type="ECO:0000313" key="6">
    <source>
        <dbReference type="Proteomes" id="UP000094389"/>
    </source>
</evidence>
<dbReference type="GO" id="GO:0005739">
    <property type="term" value="C:mitochondrion"/>
    <property type="evidence" value="ECO:0007669"/>
    <property type="project" value="UniProtKB-SubCell"/>
</dbReference>
<dbReference type="RefSeq" id="XP_020070714.1">
    <property type="nucleotide sequence ID" value="XM_020217143.1"/>
</dbReference>
<feature type="region of interest" description="Disordered" evidence="4">
    <location>
        <begin position="61"/>
        <end position="88"/>
    </location>
</feature>
<dbReference type="Proteomes" id="UP000094389">
    <property type="component" value="Unassembled WGS sequence"/>
</dbReference>
<reference evidence="5 6" key="1">
    <citation type="journal article" date="2016" name="Proc. Natl. Acad. Sci. U.S.A.">
        <title>Comparative genomics of biotechnologically important yeasts.</title>
        <authorList>
            <person name="Riley R."/>
            <person name="Haridas S."/>
            <person name="Wolfe K.H."/>
            <person name="Lopes M.R."/>
            <person name="Hittinger C.T."/>
            <person name="Goeker M."/>
            <person name="Salamov A.A."/>
            <person name="Wisecaver J.H."/>
            <person name="Long T.M."/>
            <person name="Calvey C.H."/>
            <person name="Aerts A.L."/>
            <person name="Barry K.W."/>
            <person name="Choi C."/>
            <person name="Clum A."/>
            <person name="Coughlan A.Y."/>
            <person name="Deshpande S."/>
            <person name="Douglass A.P."/>
            <person name="Hanson S.J."/>
            <person name="Klenk H.-P."/>
            <person name="LaButti K.M."/>
            <person name="Lapidus A."/>
            <person name="Lindquist E.A."/>
            <person name="Lipzen A.M."/>
            <person name="Meier-Kolthoff J.P."/>
            <person name="Ohm R.A."/>
            <person name="Otillar R.P."/>
            <person name="Pangilinan J.L."/>
            <person name="Peng Y."/>
            <person name="Rokas A."/>
            <person name="Rosa C.A."/>
            <person name="Scheuner C."/>
            <person name="Sibirny A.A."/>
            <person name="Slot J.C."/>
            <person name="Stielow J.B."/>
            <person name="Sun H."/>
            <person name="Kurtzman C.P."/>
            <person name="Blackwell M."/>
            <person name="Grigoriev I.V."/>
            <person name="Jeffries T.W."/>
        </authorList>
    </citation>
    <scope>NUCLEOTIDE SEQUENCE [LARGE SCALE GENOMIC DNA]</scope>
    <source>
        <strain evidence="6">ATCC 18201 / CBS 1600 / BCRC 20928 / JCM 3617 / NBRC 0987 / NRRL Y-1542</strain>
    </source>
</reference>
<accession>A0A1E4S2G9</accession>
<sequence>MRATQSLLKHIPSIKFVGGPHVKTAVDSAVKPHFGSGGLVPNGEGTLQISQLMEKWPKLVIASPPPKASSQPAQQKPSGLKPSDKPYDYTSVFQLPRRFQSPVFDEAEIEAVNGGGAGVLI</sequence>
<keyword evidence="6" id="KW-1185">Reference proteome</keyword>
<evidence type="ECO:0000256" key="2">
    <source>
        <dbReference type="ARBA" id="ARBA00023128"/>
    </source>
</evidence>
<dbReference type="OrthoDB" id="2116030at2759"/>
<feature type="compositionally biased region" description="Low complexity" evidence="4">
    <location>
        <begin position="68"/>
        <end position="78"/>
    </location>
</feature>
<dbReference type="GO" id="GO:0006103">
    <property type="term" value="P:2-oxoglutarate metabolic process"/>
    <property type="evidence" value="ECO:0007669"/>
    <property type="project" value="InterPro"/>
</dbReference>
<comment type="similarity">
    <text evidence="3">Belongs to the alpha-ketoglutarate dehydrogenase component 4 family.</text>
</comment>
<keyword evidence="2" id="KW-0496">Mitochondrion</keyword>
<dbReference type="InterPro" id="IPR020373">
    <property type="entry name" value="Kgd4/YMR-31"/>
</dbReference>
<evidence type="ECO:0000256" key="4">
    <source>
        <dbReference type="SAM" id="MobiDB-lite"/>
    </source>
</evidence>
<organism evidence="5 6">
    <name type="scientific">Cyberlindnera jadinii (strain ATCC 18201 / CBS 1600 / BCRC 20928 / JCM 3617 / NBRC 0987 / NRRL Y-1542)</name>
    <name type="common">Torula yeast</name>
    <name type="synonym">Candida utilis</name>
    <dbReference type="NCBI Taxonomy" id="983966"/>
    <lineage>
        <taxon>Eukaryota</taxon>
        <taxon>Fungi</taxon>
        <taxon>Dikarya</taxon>
        <taxon>Ascomycota</taxon>
        <taxon>Saccharomycotina</taxon>
        <taxon>Saccharomycetes</taxon>
        <taxon>Phaffomycetales</taxon>
        <taxon>Phaffomycetaceae</taxon>
        <taxon>Cyberlindnera</taxon>
    </lineage>
</organism>
<dbReference type="OMA" id="AYEPMIK"/>
<dbReference type="EMBL" id="KV453930">
    <property type="protein sequence ID" value="ODV73675.1"/>
    <property type="molecule type" value="Genomic_DNA"/>
</dbReference>
<comment type="subcellular location">
    <subcellularLocation>
        <location evidence="1">Mitochondrion</location>
    </subcellularLocation>
</comment>
<dbReference type="Pfam" id="PF10937">
    <property type="entry name" value="Kgd4-YMR31"/>
    <property type="match status" value="1"/>
</dbReference>
<evidence type="ECO:0000313" key="5">
    <source>
        <dbReference type="EMBL" id="ODV73675.1"/>
    </source>
</evidence>
<evidence type="ECO:0000256" key="1">
    <source>
        <dbReference type="ARBA" id="ARBA00004173"/>
    </source>
</evidence>
<proteinExistence type="inferred from homology"/>